<evidence type="ECO:0000256" key="9">
    <source>
        <dbReference type="SAM" id="MobiDB-lite"/>
    </source>
</evidence>
<dbReference type="InterPro" id="IPR034001">
    <property type="entry name" value="ABCG_PDR_1"/>
</dbReference>
<keyword evidence="5" id="KW-0547">Nucleotide-binding</keyword>
<dbReference type="InterPro" id="IPR003439">
    <property type="entry name" value="ABC_transporter-like_ATP-bd"/>
</dbReference>
<dbReference type="Pfam" id="PF14510">
    <property type="entry name" value="ABC_trans_N"/>
    <property type="match status" value="1"/>
</dbReference>
<dbReference type="InterPro" id="IPR013525">
    <property type="entry name" value="ABC2_TM"/>
</dbReference>
<organism evidence="12 13">
    <name type="scientific">Agrocybe pediades</name>
    <dbReference type="NCBI Taxonomy" id="84607"/>
    <lineage>
        <taxon>Eukaryota</taxon>
        <taxon>Fungi</taxon>
        <taxon>Dikarya</taxon>
        <taxon>Basidiomycota</taxon>
        <taxon>Agaricomycotina</taxon>
        <taxon>Agaricomycetes</taxon>
        <taxon>Agaricomycetidae</taxon>
        <taxon>Agaricales</taxon>
        <taxon>Agaricineae</taxon>
        <taxon>Strophariaceae</taxon>
        <taxon>Agrocybe</taxon>
    </lineage>
</organism>
<feature type="compositionally biased region" description="Polar residues" evidence="9">
    <location>
        <begin position="20"/>
        <end position="37"/>
    </location>
</feature>
<feature type="transmembrane region" description="Helical" evidence="10">
    <location>
        <begin position="672"/>
        <end position="690"/>
    </location>
</feature>
<dbReference type="PROSITE" id="PS00211">
    <property type="entry name" value="ABC_TRANSPORTER_1"/>
    <property type="match status" value="1"/>
</dbReference>
<name>A0A8H4QXA4_9AGAR</name>
<dbReference type="Pfam" id="PF01061">
    <property type="entry name" value="ABC2_membrane"/>
    <property type="match status" value="2"/>
</dbReference>
<feature type="transmembrane region" description="Helical" evidence="10">
    <location>
        <begin position="1355"/>
        <end position="1378"/>
    </location>
</feature>
<dbReference type="PANTHER" id="PTHR19241">
    <property type="entry name" value="ATP-BINDING CASSETTE TRANSPORTER"/>
    <property type="match status" value="1"/>
</dbReference>
<keyword evidence="7 10" id="KW-1133">Transmembrane helix</keyword>
<comment type="subcellular location">
    <subcellularLocation>
        <location evidence="1">Membrane</location>
        <topology evidence="1">Multi-pass membrane protein</topology>
    </subcellularLocation>
</comment>
<dbReference type="SMART" id="SM00382">
    <property type="entry name" value="AAA"/>
    <property type="match status" value="2"/>
</dbReference>
<feature type="domain" description="ABC transporter" evidence="11">
    <location>
        <begin position="198"/>
        <end position="448"/>
    </location>
</feature>
<feature type="region of interest" description="Disordered" evidence="9">
    <location>
        <begin position="1"/>
        <end position="86"/>
    </location>
</feature>
<dbReference type="Proteomes" id="UP000521872">
    <property type="component" value="Unassembled WGS sequence"/>
</dbReference>
<evidence type="ECO:0000259" key="11">
    <source>
        <dbReference type="PROSITE" id="PS50893"/>
    </source>
</evidence>
<feature type="transmembrane region" description="Helical" evidence="10">
    <location>
        <begin position="702"/>
        <end position="722"/>
    </location>
</feature>
<sequence>MDPSSPAPPPALTDIAEETPSGTVSRSASHPTLTNLDIQAAGEHQHHQHGGHHEPPPNSAVSASGHGGMPHGRRRRNSSVSHVDVEFFDPSGVQELRRTMTQERQYQQHQQHGQNDLEKQEEQDRRSSGESSDATINVGDGDGPFDFEKTLKQIIRKRDETQIKPRSLGIVFQNLTVTGLGSSNSYMTTFGSLLNPLHILEEIQKARHPTLRTILTGFEGVVKPGEMLLVLGSPGSGCTSLLKTLANHTDEFYKVTGDRYYDSITPKDLARHFRGDVQYSPEDDIHFPTLSVKQTIDFAAASRTPRDRIGSISRKEFKDNVTTMLGTIFGLRHAMNTPVGDNAIRGVSGGEKKRVSIAEALASRSCINAWDNSTRGLDASTALEFVRALRIATDTFDTTTIVSIYQAGESLYEYFDKVCVIYEGRMAYFGPADQAKQYFLDMGYEPANRQTTPDFLVAVTDPNARIPRADYTPSRPRPRTAAEFAQYFLDSDIGRASKEEQREYLDEHVGKQEKRAEYIQSARAEFAKHSGKGSPYLLSIPQQVKIVMRRRVQILAGNPLATGLNLFSFLFQSLIMGSVFLNAPEATSAYFSRGGILFFALLFSALTTMAEIPALYAQRPIVLRHEKAALYHPFVEALALTLVDVPISFLTTTVFGIVLYFMTGLQRSAGQFFLFFLFLFVMTITMKAWFRGIAAAFPSEAAATAFAGFSILVLSIYTGYSIPKPTMIGALRWLTYINPLKYGFEAIMTNEFHTLDGVCSNLVPQGPGYENVTLENQVCTTVGALPGQATVSGSRFVELSYGFKQSNTWMNFGIIIAFGVGFLTLLLVFTEFNTSSAAETSVVLFKRGARTKAKKASIEGSSDEEKLASAAVNNEKAPSSPTTQASTADTTTPEMAAIPKSHSTFSFHHLDYVVPIPGSSPRKLLSDVSGYVAPGKLTALMGESGAGKTTLLNVLAERTDTGVVTGDRFVDGRPLPGDFGRQSGYVQQMDTHVGLCTVREALLFSARMRQPREVGEGEKVDYVEKVLEICGLTEYAEASVGSLSIEHRKRTTIGVELAAKPKLLLFLDEPTSGLDSQSAWAIMAFLRTLADNGQAILCTIHQPSAELFQVFDRLLLLKKGGQTVYFGDLGKNATKLIDYFEKNGARKCLPAENPAEYMLDVIGAGATATSVQDWHAIWKSSPEAEKVQAEIETIHSEGRNRPTSSDANADRKVIKIEFATPWVYQLWELMKRDMNTHWRDSTYLMAKFVLNVSGGLFIGFTFFKSKDSQQGTQNKLFAIFMATILSVPLSNQLQVPYINMRKIYEIRERPSRMYSWSALVASQILTELPWNILGSTLLFLCWYWTVGFENSRAGYTYLMMGVAFPFYYTTFGQAVASMAPSAEIAALLFSFLFSFVITFNGVMQPFSQLGWWKWMYHLSPFTYLIEGLLGQAIGQQEITCSAVEYVTINPPSGSTCAEYMGPYISFAGGYLTNPDAQEGCRFCSVRTTDQFLEHAFNIFYGNRWRDFGIFVAFCVFNIFLCFFFTYMFRIRKGPLLPSFRRKK</sequence>
<comment type="similarity">
    <text evidence="2">Belongs to the ABC transporter superfamily. ABCG family. PDR (TC 3.A.1.205) subfamily.</text>
</comment>
<proteinExistence type="inferred from homology"/>
<evidence type="ECO:0000313" key="12">
    <source>
        <dbReference type="EMBL" id="KAF4618528.1"/>
    </source>
</evidence>
<accession>A0A8H4QXA4</accession>
<dbReference type="CDD" id="cd03233">
    <property type="entry name" value="ABCG_PDR_domain1"/>
    <property type="match status" value="1"/>
</dbReference>
<feature type="transmembrane region" description="Helical" evidence="10">
    <location>
        <begin position="1275"/>
        <end position="1293"/>
    </location>
</feature>
<feature type="transmembrane region" description="Helical" evidence="10">
    <location>
        <begin position="1243"/>
        <end position="1263"/>
    </location>
</feature>
<evidence type="ECO:0000256" key="10">
    <source>
        <dbReference type="SAM" id="Phobius"/>
    </source>
</evidence>
<feature type="compositionally biased region" description="Low complexity" evidence="9">
    <location>
        <begin position="102"/>
        <end position="114"/>
    </location>
</feature>
<dbReference type="SUPFAM" id="SSF52540">
    <property type="entry name" value="P-loop containing nucleoside triphosphate hydrolases"/>
    <property type="match status" value="2"/>
</dbReference>
<feature type="domain" description="ABC transporter" evidence="11">
    <location>
        <begin position="908"/>
        <end position="1144"/>
    </location>
</feature>
<feature type="compositionally biased region" description="Basic and acidic residues" evidence="9">
    <location>
        <begin position="115"/>
        <end position="128"/>
    </location>
</feature>
<dbReference type="GO" id="GO:0016887">
    <property type="term" value="F:ATP hydrolysis activity"/>
    <property type="evidence" value="ECO:0007669"/>
    <property type="project" value="InterPro"/>
</dbReference>
<dbReference type="Gene3D" id="3.40.50.300">
    <property type="entry name" value="P-loop containing nucleotide triphosphate hydrolases"/>
    <property type="match status" value="2"/>
</dbReference>
<protein>
    <recommendedName>
        <fullName evidence="11">ABC transporter domain-containing protein</fullName>
    </recommendedName>
</protein>
<dbReference type="InterPro" id="IPR043926">
    <property type="entry name" value="ABCG_dom"/>
</dbReference>
<feature type="compositionally biased region" description="Pro residues" evidence="9">
    <location>
        <begin position="1"/>
        <end position="11"/>
    </location>
</feature>
<feature type="transmembrane region" description="Helical" evidence="10">
    <location>
        <begin position="595"/>
        <end position="617"/>
    </location>
</feature>
<dbReference type="InterPro" id="IPR003593">
    <property type="entry name" value="AAA+_ATPase"/>
</dbReference>
<keyword evidence="6" id="KW-0067">ATP-binding</keyword>
<dbReference type="CDD" id="cd03232">
    <property type="entry name" value="ABCG_PDR_domain2"/>
    <property type="match status" value="1"/>
</dbReference>
<dbReference type="GO" id="GO:0140359">
    <property type="term" value="F:ABC-type transporter activity"/>
    <property type="evidence" value="ECO:0007669"/>
    <property type="project" value="InterPro"/>
</dbReference>
<feature type="transmembrane region" description="Helical" evidence="10">
    <location>
        <begin position="1507"/>
        <end position="1528"/>
    </location>
</feature>
<dbReference type="FunFam" id="3.40.50.300:FF:000054">
    <property type="entry name" value="ABC multidrug transporter atrF"/>
    <property type="match status" value="1"/>
</dbReference>
<reference evidence="12 13" key="1">
    <citation type="submission" date="2019-12" db="EMBL/GenBank/DDBJ databases">
        <authorList>
            <person name="Floudas D."/>
            <person name="Bentzer J."/>
            <person name="Ahren D."/>
            <person name="Johansson T."/>
            <person name="Persson P."/>
            <person name="Tunlid A."/>
        </authorList>
    </citation>
    <scope>NUCLEOTIDE SEQUENCE [LARGE SCALE GENOMIC DNA]</scope>
    <source>
        <strain evidence="12 13">CBS 102.39</strain>
    </source>
</reference>
<evidence type="ECO:0000256" key="2">
    <source>
        <dbReference type="ARBA" id="ARBA00006012"/>
    </source>
</evidence>
<dbReference type="InterPro" id="IPR017871">
    <property type="entry name" value="ABC_transporter-like_CS"/>
</dbReference>
<feature type="transmembrane region" description="Helical" evidence="10">
    <location>
        <begin position="1384"/>
        <end position="1403"/>
    </location>
</feature>
<comment type="caution">
    <text evidence="12">The sequence shown here is derived from an EMBL/GenBank/DDBJ whole genome shotgun (WGS) entry which is preliminary data.</text>
</comment>
<keyword evidence="8 10" id="KW-0472">Membrane</keyword>
<evidence type="ECO:0000256" key="3">
    <source>
        <dbReference type="ARBA" id="ARBA00022448"/>
    </source>
</evidence>
<feature type="transmembrane region" description="Helical" evidence="10">
    <location>
        <begin position="637"/>
        <end position="660"/>
    </location>
</feature>
<dbReference type="GO" id="GO:0005524">
    <property type="term" value="F:ATP binding"/>
    <property type="evidence" value="ECO:0007669"/>
    <property type="project" value="UniProtKB-KW"/>
</dbReference>
<feature type="region of interest" description="Disordered" evidence="9">
    <location>
        <begin position="101"/>
        <end position="143"/>
    </location>
</feature>
<keyword evidence="13" id="KW-1185">Reference proteome</keyword>
<dbReference type="Pfam" id="PF00005">
    <property type="entry name" value="ABC_tran"/>
    <property type="match status" value="2"/>
</dbReference>
<dbReference type="Pfam" id="PF19055">
    <property type="entry name" value="ABC2_membrane_7"/>
    <property type="match status" value="1"/>
</dbReference>
<evidence type="ECO:0000256" key="4">
    <source>
        <dbReference type="ARBA" id="ARBA00022692"/>
    </source>
</evidence>
<evidence type="ECO:0000313" key="13">
    <source>
        <dbReference type="Proteomes" id="UP000521872"/>
    </source>
</evidence>
<evidence type="ECO:0000256" key="1">
    <source>
        <dbReference type="ARBA" id="ARBA00004141"/>
    </source>
</evidence>
<evidence type="ECO:0000256" key="6">
    <source>
        <dbReference type="ARBA" id="ARBA00022840"/>
    </source>
</evidence>
<dbReference type="InterPro" id="IPR029481">
    <property type="entry name" value="ABC_trans_N"/>
</dbReference>
<evidence type="ECO:0000256" key="8">
    <source>
        <dbReference type="ARBA" id="ARBA00023136"/>
    </source>
</evidence>
<dbReference type="EMBL" id="JAACJL010000017">
    <property type="protein sequence ID" value="KAF4618528.1"/>
    <property type="molecule type" value="Genomic_DNA"/>
</dbReference>
<keyword evidence="3" id="KW-0813">Transport</keyword>
<feature type="transmembrane region" description="Helical" evidence="10">
    <location>
        <begin position="560"/>
        <end position="583"/>
    </location>
</feature>
<dbReference type="Pfam" id="PF06422">
    <property type="entry name" value="PDR_CDR"/>
    <property type="match status" value="2"/>
</dbReference>
<keyword evidence="4 10" id="KW-0812">Transmembrane</keyword>
<gene>
    <name evidence="12" type="ORF">D9613_009700</name>
</gene>
<dbReference type="InterPro" id="IPR027417">
    <property type="entry name" value="P-loop_NTPase"/>
</dbReference>
<dbReference type="PROSITE" id="PS50893">
    <property type="entry name" value="ABC_TRANSPORTER_2"/>
    <property type="match status" value="2"/>
</dbReference>
<dbReference type="InterPro" id="IPR010929">
    <property type="entry name" value="PDR_CDR_ABC"/>
</dbReference>
<dbReference type="GO" id="GO:0016020">
    <property type="term" value="C:membrane"/>
    <property type="evidence" value="ECO:0007669"/>
    <property type="project" value="UniProtKB-SubCell"/>
</dbReference>
<evidence type="ECO:0000256" key="5">
    <source>
        <dbReference type="ARBA" id="ARBA00022741"/>
    </source>
</evidence>
<feature type="transmembrane region" description="Helical" evidence="10">
    <location>
        <begin position="1313"/>
        <end position="1343"/>
    </location>
</feature>
<dbReference type="InterPro" id="IPR034003">
    <property type="entry name" value="ABCG_PDR_2"/>
</dbReference>
<feature type="region of interest" description="Disordered" evidence="9">
    <location>
        <begin position="855"/>
        <end position="891"/>
    </location>
</feature>
<feature type="compositionally biased region" description="Low complexity" evidence="9">
    <location>
        <begin position="877"/>
        <end position="891"/>
    </location>
</feature>
<evidence type="ECO:0000256" key="7">
    <source>
        <dbReference type="ARBA" id="ARBA00022989"/>
    </source>
</evidence>
<feature type="transmembrane region" description="Helical" evidence="10">
    <location>
        <begin position="809"/>
        <end position="829"/>
    </location>
</feature>